<comment type="caution">
    <text evidence="12">The sequence shown here is derived from an EMBL/GenBank/DDBJ whole genome shotgun (WGS) entry which is preliminary data.</text>
</comment>
<dbReference type="PANTHER" id="PTHR22298">
    <property type="entry name" value="ENDO-1,4-BETA-GLUCANASE"/>
    <property type="match status" value="1"/>
</dbReference>
<feature type="domain" description="Glycoside hydrolase family 9" evidence="10">
    <location>
        <begin position="89"/>
        <end position="540"/>
    </location>
</feature>
<dbReference type="CDD" id="cd02850">
    <property type="entry name" value="E_set_Cellulase_N"/>
    <property type="match status" value="1"/>
</dbReference>
<dbReference type="SUPFAM" id="SSF81296">
    <property type="entry name" value="E set domains"/>
    <property type="match status" value="1"/>
</dbReference>
<evidence type="ECO:0000256" key="7">
    <source>
        <dbReference type="PROSITE-ProRule" id="PRU10059"/>
    </source>
</evidence>
<evidence type="ECO:0000256" key="4">
    <source>
        <dbReference type="ARBA" id="ARBA00023277"/>
    </source>
</evidence>
<dbReference type="GO" id="GO:0008810">
    <property type="term" value="F:cellulase activity"/>
    <property type="evidence" value="ECO:0007669"/>
    <property type="project" value="UniProtKB-EC"/>
</dbReference>
<dbReference type="SUPFAM" id="SSF48208">
    <property type="entry name" value="Six-hairpin glycosidases"/>
    <property type="match status" value="1"/>
</dbReference>
<dbReference type="EC" id="3.2.1.4" evidence="9"/>
<dbReference type="InterPro" id="IPR001701">
    <property type="entry name" value="Glyco_hydro_9"/>
</dbReference>
<evidence type="ECO:0000259" key="11">
    <source>
        <dbReference type="Pfam" id="PF02927"/>
    </source>
</evidence>
<dbReference type="InterPro" id="IPR004197">
    <property type="entry name" value="Cellulase_Ig-like"/>
</dbReference>
<evidence type="ECO:0000256" key="5">
    <source>
        <dbReference type="ARBA" id="ARBA00023295"/>
    </source>
</evidence>
<feature type="active site" evidence="8">
    <location>
        <position position="518"/>
    </location>
</feature>
<reference evidence="12" key="1">
    <citation type="submission" date="2019-04" db="EMBL/GenBank/DDBJ databases">
        <title>Evolution of Biomass-Degrading Anaerobic Consortia Revealed by Metagenomics.</title>
        <authorList>
            <person name="Peng X."/>
        </authorList>
    </citation>
    <scope>NUCLEOTIDE SEQUENCE</scope>
    <source>
        <strain evidence="12">SIG311</strain>
    </source>
</reference>
<comment type="catalytic activity">
    <reaction evidence="9">
        <text>Endohydrolysis of (1-&gt;4)-beta-D-glucosidic linkages in cellulose, lichenin and cereal beta-D-glucans.</text>
        <dbReference type="EC" id="3.2.1.4"/>
    </reaction>
</comment>
<protein>
    <recommendedName>
        <fullName evidence="9">Endoglucanase</fullName>
        <ecNumber evidence="9">3.2.1.4</ecNumber>
    </recommendedName>
</protein>
<evidence type="ECO:0000313" key="12">
    <source>
        <dbReference type="EMBL" id="MBE5920032.1"/>
    </source>
</evidence>
<accession>A0A927UA84</accession>
<evidence type="ECO:0000256" key="2">
    <source>
        <dbReference type="ARBA" id="ARBA00022801"/>
    </source>
</evidence>
<dbReference type="InterPro" id="IPR033126">
    <property type="entry name" value="Glyco_hydro_9_Asp/Glu_AS"/>
</dbReference>
<feature type="active site" evidence="7">
    <location>
        <position position="474"/>
    </location>
</feature>
<dbReference type="InterPro" id="IPR008928">
    <property type="entry name" value="6-hairpin_glycosidase_sf"/>
</dbReference>
<comment type="similarity">
    <text evidence="1 7 9">Belongs to the glycosyl hydrolase 9 (cellulase E) family.</text>
</comment>
<dbReference type="Pfam" id="PF02927">
    <property type="entry name" value="CelD_N"/>
    <property type="match status" value="1"/>
</dbReference>
<evidence type="ECO:0000256" key="9">
    <source>
        <dbReference type="RuleBase" id="RU361166"/>
    </source>
</evidence>
<sequence>MNKIFVNQVGFMPDSKKKAVLNFKAEEFQVIDGNGNTVFKGEVSHFGTDEISGEDTYVADFTQFTNQGAYKIVANDVSSASFFVGDNAFDKLMKDVCKCFYYLRCGHGMDKKYVGKYVHEPCHLAKATVYGEDVFPVDVCGGWHDAGDYGRYSTAGAVAVAHLLYAVRFFPKLLDIEFDIPKVSCEKGVLPDILAEVKVELDFLMKMQREDGSVWHKVTTFSHAPFVMPEDDKEELFLFNVSSLATADIAAVFALAYTVYRLVDKDYADTLLNRSLKAYKWLEDHSEAVLFKNADGSNTGEYPENEDYSNRFWAAASLYEATGEKKYYEDALRQKPFIEEYDKSDAFKEYTGNIFTCLGWADVAGLGVLSLILQDDESALYSFAKASMIEEANRLVKNAALNGFGLCMKKENFIWGSNMELLKYLMVLTVANILEPNDKFVNTIASGIDYLLGCNSMDVSYVTGNGEKAFKNPHLRPTFAAKLDAWPGLVSGGPNTGLQDERAKELPQDTPPMKCYIDHVDCYSLNEITIYWNSPLVFVLAGLLS</sequence>
<dbReference type="InterPro" id="IPR014756">
    <property type="entry name" value="Ig_E-set"/>
</dbReference>
<gene>
    <name evidence="12" type="ORF">E7272_09330</name>
</gene>
<proteinExistence type="inferred from homology"/>
<evidence type="ECO:0000259" key="10">
    <source>
        <dbReference type="Pfam" id="PF00759"/>
    </source>
</evidence>
<evidence type="ECO:0000313" key="13">
    <source>
        <dbReference type="Proteomes" id="UP000766246"/>
    </source>
</evidence>
<keyword evidence="4 7" id="KW-0119">Carbohydrate metabolism</keyword>
<evidence type="ECO:0000256" key="1">
    <source>
        <dbReference type="ARBA" id="ARBA00007072"/>
    </source>
</evidence>
<dbReference type="InterPro" id="IPR012341">
    <property type="entry name" value="6hp_glycosidase-like_sf"/>
</dbReference>
<dbReference type="EMBL" id="SVER01000022">
    <property type="protein sequence ID" value="MBE5920032.1"/>
    <property type="molecule type" value="Genomic_DNA"/>
</dbReference>
<dbReference type="PROSITE" id="PS00698">
    <property type="entry name" value="GH9_3"/>
    <property type="match status" value="1"/>
</dbReference>
<feature type="active site" evidence="8">
    <location>
        <position position="527"/>
    </location>
</feature>
<keyword evidence="3 9" id="KW-0136">Cellulose degradation</keyword>
<name>A0A927UA84_9FIRM</name>
<keyword evidence="2 7" id="KW-0378">Hydrolase</keyword>
<feature type="domain" description="Cellulase Ig-like" evidence="11">
    <location>
        <begin position="2"/>
        <end position="78"/>
    </location>
</feature>
<organism evidence="12 13">
    <name type="scientific">Pseudobutyrivibrio ruminis</name>
    <dbReference type="NCBI Taxonomy" id="46206"/>
    <lineage>
        <taxon>Bacteria</taxon>
        <taxon>Bacillati</taxon>
        <taxon>Bacillota</taxon>
        <taxon>Clostridia</taxon>
        <taxon>Lachnospirales</taxon>
        <taxon>Lachnospiraceae</taxon>
        <taxon>Pseudobutyrivibrio</taxon>
    </lineage>
</organism>
<keyword evidence="5 7" id="KW-0326">Glycosidase</keyword>
<dbReference type="Gene3D" id="1.50.10.10">
    <property type="match status" value="1"/>
</dbReference>
<dbReference type="Proteomes" id="UP000766246">
    <property type="component" value="Unassembled WGS sequence"/>
</dbReference>
<keyword evidence="6 7" id="KW-0624">Polysaccharide degradation</keyword>
<dbReference type="InterPro" id="IPR013783">
    <property type="entry name" value="Ig-like_fold"/>
</dbReference>
<evidence type="ECO:0000256" key="8">
    <source>
        <dbReference type="PROSITE-ProRule" id="PRU10060"/>
    </source>
</evidence>
<evidence type="ECO:0000256" key="3">
    <source>
        <dbReference type="ARBA" id="ARBA00023001"/>
    </source>
</evidence>
<dbReference type="PROSITE" id="PS00592">
    <property type="entry name" value="GH9_2"/>
    <property type="match status" value="1"/>
</dbReference>
<dbReference type="Gene3D" id="2.60.40.10">
    <property type="entry name" value="Immunoglobulins"/>
    <property type="match status" value="1"/>
</dbReference>
<dbReference type="AlphaFoldDB" id="A0A927UA84"/>
<evidence type="ECO:0000256" key="6">
    <source>
        <dbReference type="ARBA" id="ARBA00023326"/>
    </source>
</evidence>
<dbReference type="Pfam" id="PF00759">
    <property type="entry name" value="Glyco_hydro_9"/>
    <property type="match status" value="1"/>
</dbReference>
<dbReference type="InterPro" id="IPR018221">
    <property type="entry name" value="Glyco_hydro_9_His_AS"/>
</dbReference>
<dbReference type="GO" id="GO:0030245">
    <property type="term" value="P:cellulose catabolic process"/>
    <property type="evidence" value="ECO:0007669"/>
    <property type="project" value="UniProtKB-KW"/>
</dbReference>